<evidence type="ECO:0000256" key="1">
    <source>
        <dbReference type="SAM" id="SignalP"/>
    </source>
</evidence>
<dbReference type="SMART" id="SM00499">
    <property type="entry name" value="AAI"/>
    <property type="match status" value="1"/>
</dbReference>
<dbReference type="InterPro" id="IPR051636">
    <property type="entry name" value="Plant_LTP/defense-related"/>
</dbReference>
<dbReference type="CDD" id="cd01958">
    <property type="entry name" value="HPS_like"/>
    <property type="match status" value="1"/>
</dbReference>
<dbReference type="GeneID" id="120272590"/>
<keyword evidence="1" id="KW-0732">Signal</keyword>
<dbReference type="InterPro" id="IPR016140">
    <property type="entry name" value="Bifunc_inhib/LTP/seed_store"/>
</dbReference>
<dbReference type="SUPFAM" id="SSF47699">
    <property type="entry name" value="Bifunctional inhibitor/lipid-transfer protein/seed storage 2S albumin"/>
    <property type="match status" value="1"/>
</dbReference>
<proteinExistence type="predicted"/>
<evidence type="ECO:0000313" key="4">
    <source>
        <dbReference type="RefSeq" id="XP_039135391.1"/>
    </source>
</evidence>
<evidence type="ECO:0000313" key="3">
    <source>
        <dbReference type="Proteomes" id="UP001515500"/>
    </source>
</evidence>
<dbReference type="InterPro" id="IPR036312">
    <property type="entry name" value="Bifun_inhib/LTP/seed_sf"/>
</dbReference>
<dbReference type="Proteomes" id="UP001515500">
    <property type="component" value="Chromosome 11"/>
</dbReference>
<evidence type="ECO:0000259" key="2">
    <source>
        <dbReference type="SMART" id="SM00499"/>
    </source>
</evidence>
<organism evidence="3 4">
    <name type="scientific">Dioscorea cayennensis subsp. rotundata</name>
    <name type="common">White Guinea yam</name>
    <name type="synonym">Dioscorea rotundata</name>
    <dbReference type="NCBI Taxonomy" id="55577"/>
    <lineage>
        <taxon>Eukaryota</taxon>
        <taxon>Viridiplantae</taxon>
        <taxon>Streptophyta</taxon>
        <taxon>Embryophyta</taxon>
        <taxon>Tracheophyta</taxon>
        <taxon>Spermatophyta</taxon>
        <taxon>Magnoliopsida</taxon>
        <taxon>Liliopsida</taxon>
        <taxon>Dioscoreales</taxon>
        <taxon>Dioscoreaceae</taxon>
        <taxon>Dioscorea</taxon>
    </lineage>
</organism>
<accession>A0AB40C9C0</accession>
<keyword evidence="3" id="KW-1185">Reference proteome</keyword>
<feature type="domain" description="Bifunctional inhibitor/plant lipid transfer protein/seed storage helical" evidence="2">
    <location>
        <begin position="40"/>
        <end position="119"/>
    </location>
</feature>
<dbReference type="Gene3D" id="1.10.110.10">
    <property type="entry name" value="Plant lipid-transfer and hydrophobic proteins"/>
    <property type="match status" value="1"/>
</dbReference>
<sequence length="123" mass="12920">MASKTTTPSSLLTLFLILNLLPTNLATSCPHPTPKPKGKCPVDALKLGVCAVVLNGLLIATIGNPPKKPCCTLIENLLDLESAACLCTTIKANLLGLHLNVPLALSLLLNYCGKKVPTCFQCP</sequence>
<dbReference type="PROSITE" id="PS51257">
    <property type="entry name" value="PROKAR_LIPOPROTEIN"/>
    <property type="match status" value="1"/>
</dbReference>
<dbReference type="AlphaFoldDB" id="A0AB40C9C0"/>
<dbReference type="Pfam" id="PF14547">
    <property type="entry name" value="Hydrophob_seed"/>
    <property type="match status" value="1"/>
</dbReference>
<reference evidence="4" key="1">
    <citation type="submission" date="2025-08" db="UniProtKB">
        <authorList>
            <consortium name="RefSeq"/>
        </authorList>
    </citation>
    <scope>IDENTIFICATION</scope>
</reference>
<name>A0AB40C9C0_DIOCR</name>
<protein>
    <submittedName>
        <fullName evidence="4">14 kDa proline-rich protein DC2.15-like</fullName>
    </submittedName>
</protein>
<feature type="chain" id="PRO_5044285519" evidence="1">
    <location>
        <begin position="27"/>
        <end position="123"/>
    </location>
</feature>
<dbReference type="RefSeq" id="XP_039135391.1">
    <property type="nucleotide sequence ID" value="XM_039279457.1"/>
</dbReference>
<dbReference type="PANTHER" id="PTHR31731">
    <property type="match status" value="1"/>
</dbReference>
<gene>
    <name evidence="4" type="primary">LOC120272590</name>
</gene>
<feature type="signal peptide" evidence="1">
    <location>
        <begin position="1"/>
        <end position="26"/>
    </location>
</feature>
<dbReference type="InterPro" id="IPR027923">
    <property type="entry name" value="Hydrophob_seed_dom"/>
</dbReference>